<proteinExistence type="predicted"/>
<evidence type="ECO:0000313" key="1">
    <source>
        <dbReference type="EMBL" id="QPC84982.1"/>
    </source>
</evidence>
<dbReference type="AlphaFoldDB" id="A0A7S8EDI5"/>
<dbReference type="EMBL" id="CP062983">
    <property type="protein sequence ID" value="QPC84982.1"/>
    <property type="molecule type" value="Genomic_DNA"/>
</dbReference>
<keyword evidence="2" id="KW-1185">Reference proteome</keyword>
<dbReference type="KEGG" id="pmet:G4Y79_11610"/>
<accession>A0A7S8EDI5</accession>
<evidence type="ECO:0000313" key="2">
    <source>
        <dbReference type="Proteomes" id="UP000594468"/>
    </source>
</evidence>
<dbReference type="Proteomes" id="UP000594468">
    <property type="component" value="Chromosome"/>
</dbReference>
<dbReference type="RefSeq" id="WP_195173045.1">
    <property type="nucleotide sequence ID" value="NZ_CP062983.1"/>
</dbReference>
<reference evidence="1 2" key="1">
    <citation type="submission" date="2020-02" db="EMBL/GenBank/DDBJ databases">
        <authorList>
            <person name="Zheng R.K."/>
            <person name="Sun C.M."/>
        </authorList>
    </citation>
    <scope>NUCLEOTIDE SEQUENCE [LARGE SCALE GENOMIC DNA]</scope>
    <source>
        <strain evidence="2">rifampicinis</strain>
    </source>
</reference>
<protein>
    <submittedName>
        <fullName evidence="1">Uncharacterized protein</fullName>
    </submittedName>
</protein>
<name>A0A7S8EDI5_9CHLR</name>
<sequence>MVYAEELSEKGILDAIRQGHSYVSAGPELVFTAQTETGKKAMVGDLIPDEAATIMVTWQDAHKGDVLRLIVDGKVQEHMPIGETGEKMWAFPASHARYCSIELGDAQGDMWAVTNRFSLGNHGNKHLSVARCTL</sequence>
<gene>
    <name evidence="1" type="ORF">G4Y79_11610</name>
</gene>
<organism evidence="1 2">
    <name type="scientific">Phototrophicus methaneseepsis</name>
    <dbReference type="NCBI Taxonomy" id="2710758"/>
    <lineage>
        <taxon>Bacteria</taxon>
        <taxon>Bacillati</taxon>
        <taxon>Chloroflexota</taxon>
        <taxon>Candidatus Thermofontia</taxon>
        <taxon>Phototrophicales</taxon>
        <taxon>Phototrophicaceae</taxon>
        <taxon>Phototrophicus</taxon>
    </lineage>
</organism>